<feature type="region of interest" description="Disordered" evidence="1">
    <location>
        <begin position="366"/>
        <end position="412"/>
    </location>
</feature>
<evidence type="ECO:0000259" key="3">
    <source>
        <dbReference type="PROSITE" id="PS51698"/>
    </source>
</evidence>
<name>D7FKS5_ECTSI</name>
<dbReference type="PROSITE" id="PS50006">
    <property type="entry name" value="FHA_DOMAIN"/>
    <property type="match status" value="2"/>
</dbReference>
<feature type="region of interest" description="Disordered" evidence="1">
    <location>
        <begin position="256"/>
        <end position="331"/>
    </location>
</feature>
<dbReference type="GO" id="GO:0016567">
    <property type="term" value="P:protein ubiquitination"/>
    <property type="evidence" value="ECO:0007669"/>
    <property type="project" value="InterPro"/>
</dbReference>
<dbReference type="InterPro" id="IPR013083">
    <property type="entry name" value="Znf_RING/FYVE/PHD"/>
</dbReference>
<evidence type="ECO:0000313" key="4">
    <source>
        <dbReference type="EMBL" id="CBJ29474.1"/>
    </source>
</evidence>
<feature type="compositionally biased region" description="Basic and acidic residues" evidence="1">
    <location>
        <begin position="259"/>
        <end position="269"/>
    </location>
</feature>
<dbReference type="PANTHER" id="PTHR46573">
    <property type="entry name" value="WD REPEAT, SAM AND U-BOX DOMAIN-CONTAINING PROTEIN 1"/>
    <property type="match status" value="1"/>
</dbReference>
<dbReference type="SMART" id="SM00504">
    <property type="entry name" value="Ubox"/>
    <property type="match status" value="1"/>
</dbReference>
<dbReference type="InterPro" id="IPR052085">
    <property type="entry name" value="WD-SAM-U-box"/>
</dbReference>
<dbReference type="STRING" id="2880.D7FKS5"/>
<dbReference type="GO" id="GO:0004842">
    <property type="term" value="F:ubiquitin-protein transferase activity"/>
    <property type="evidence" value="ECO:0007669"/>
    <property type="project" value="InterPro"/>
</dbReference>
<dbReference type="CDD" id="cd16655">
    <property type="entry name" value="RING-Ubox_WDSUB1-like"/>
    <property type="match status" value="1"/>
</dbReference>
<dbReference type="Pfam" id="PF00498">
    <property type="entry name" value="FHA"/>
    <property type="match status" value="2"/>
</dbReference>
<dbReference type="SMART" id="SM00240">
    <property type="entry name" value="FHA"/>
    <property type="match status" value="2"/>
</dbReference>
<dbReference type="Proteomes" id="UP000002630">
    <property type="component" value="Linkage Group LG11"/>
</dbReference>
<dbReference type="SUPFAM" id="SSF49879">
    <property type="entry name" value="SMAD/FHA domain"/>
    <property type="match status" value="2"/>
</dbReference>
<feature type="compositionally biased region" description="Low complexity" evidence="1">
    <location>
        <begin position="316"/>
        <end position="326"/>
    </location>
</feature>
<dbReference type="Gene3D" id="3.30.40.10">
    <property type="entry name" value="Zinc/RING finger domain, C3HC4 (zinc finger)"/>
    <property type="match status" value="1"/>
</dbReference>
<feature type="region of interest" description="Disordered" evidence="1">
    <location>
        <begin position="568"/>
        <end position="601"/>
    </location>
</feature>
<dbReference type="Gene3D" id="2.60.200.20">
    <property type="match status" value="2"/>
</dbReference>
<dbReference type="OrthoDB" id="424220at2759"/>
<evidence type="ECO:0000256" key="1">
    <source>
        <dbReference type="SAM" id="MobiDB-lite"/>
    </source>
</evidence>
<dbReference type="InParanoid" id="D7FKS5"/>
<feature type="domain" description="FHA" evidence="2">
    <location>
        <begin position="457"/>
        <end position="522"/>
    </location>
</feature>
<feature type="compositionally biased region" description="Basic and acidic residues" evidence="1">
    <location>
        <begin position="112"/>
        <end position="122"/>
    </location>
</feature>
<sequence>MLNGPLLVRGSALRDEFSCPITRELMRDPVIAADGHTYDREAIEMWLRNHDTSPKTGQPMEQLSLVPNLNLRRLIKDLLAEGGEGLYVYRVDSDEEGDGPGGSSRAQGGGGGRRERGREKEGNREYRFALVTEQILVLKCLGPTDSDWNDKSFRVTERGCVGGRKQPAMLAGADFMQFSDATVSRRHFGIIFDKEEKQFSLCDFGSAGGTFVRLASGVPTPLYPSMMIMLGKHQLEITNACPEDVDVKAVDADGASIAAEDKGGDDASRSRPSRPGDNASAAARSRGTAGVKEGATTDQEESGGRGGQRERARPTSAQSAKSSSSSKVEEELSVLRIGGAGTGADGVSSAGDGPAGGLLLDSVEHRVRQDSSRSPLPHENAAGGEDDASVLDTPLQDKHGEGEGGASGDEKELEGLERSFEAGLKLARGHRRVCLECFAPEGTPIQGSRFFVGREGATLGRRQTNTIAFSHESGGTVMGIDASISGEHARIVYDEEGDFLHIMDGTPTKPSTNGTWFRLSGMHTESRPYPLSNGAEILIGTVRFSVTLESMVVEKELTVDNRNHFMSLAKDQDRRSSPPWGAGRQSGSRGGRVDQANRSGR</sequence>
<feature type="domain" description="U-box" evidence="3">
    <location>
        <begin position="12"/>
        <end position="85"/>
    </location>
</feature>
<dbReference type="AlphaFoldDB" id="D7FKS5"/>
<feature type="compositionally biased region" description="Gly residues" evidence="1">
    <location>
        <begin position="99"/>
        <end position="111"/>
    </location>
</feature>
<dbReference type="CDD" id="cd00060">
    <property type="entry name" value="FHA"/>
    <property type="match status" value="2"/>
</dbReference>
<dbReference type="SUPFAM" id="SSF57850">
    <property type="entry name" value="RING/U-box"/>
    <property type="match status" value="1"/>
</dbReference>
<keyword evidence="5" id="KW-1185">Reference proteome</keyword>
<reference evidence="4 5" key="1">
    <citation type="journal article" date="2010" name="Nature">
        <title>The Ectocarpus genome and the independent evolution of multicellularity in brown algae.</title>
        <authorList>
            <person name="Cock J.M."/>
            <person name="Sterck L."/>
            <person name="Rouze P."/>
            <person name="Scornet D."/>
            <person name="Allen A.E."/>
            <person name="Amoutzias G."/>
            <person name="Anthouard V."/>
            <person name="Artiguenave F."/>
            <person name="Aury J.M."/>
            <person name="Badger J.H."/>
            <person name="Beszteri B."/>
            <person name="Billiau K."/>
            <person name="Bonnet E."/>
            <person name="Bothwell J.H."/>
            <person name="Bowler C."/>
            <person name="Boyen C."/>
            <person name="Brownlee C."/>
            <person name="Carrano C.J."/>
            <person name="Charrier B."/>
            <person name="Cho G.Y."/>
            <person name="Coelho S.M."/>
            <person name="Collen J."/>
            <person name="Corre E."/>
            <person name="Da Silva C."/>
            <person name="Delage L."/>
            <person name="Delaroque N."/>
            <person name="Dittami S.M."/>
            <person name="Doulbeau S."/>
            <person name="Elias M."/>
            <person name="Farnham G."/>
            <person name="Gachon C.M."/>
            <person name="Gschloessl B."/>
            <person name="Heesch S."/>
            <person name="Jabbari K."/>
            <person name="Jubin C."/>
            <person name="Kawai H."/>
            <person name="Kimura K."/>
            <person name="Kloareg B."/>
            <person name="Kupper F.C."/>
            <person name="Lang D."/>
            <person name="Le Bail A."/>
            <person name="Leblanc C."/>
            <person name="Lerouge P."/>
            <person name="Lohr M."/>
            <person name="Lopez P.J."/>
            <person name="Martens C."/>
            <person name="Maumus F."/>
            <person name="Michel G."/>
            <person name="Miranda-Saavedra D."/>
            <person name="Morales J."/>
            <person name="Moreau H."/>
            <person name="Motomura T."/>
            <person name="Nagasato C."/>
            <person name="Napoli C.A."/>
            <person name="Nelson D.R."/>
            <person name="Nyvall-Collen P."/>
            <person name="Peters A.F."/>
            <person name="Pommier C."/>
            <person name="Potin P."/>
            <person name="Poulain J."/>
            <person name="Quesneville H."/>
            <person name="Read B."/>
            <person name="Rensing S.A."/>
            <person name="Ritter A."/>
            <person name="Rousvoal S."/>
            <person name="Samanta M."/>
            <person name="Samson G."/>
            <person name="Schroeder D.C."/>
            <person name="Segurens B."/>
            <person name="Strittmatter M."/>
            <person name="Tonon T."/>
            <person name="Tregear J.W."/>
            <person name="Valentin K."/>
            <person name="von Dassow P."/>
            <person name="Yamagishi T."/>
            <person name="Van de Peer Y."/>
            <person name="Wincker P."/>
        </authorList>
    </citation>
    <scope>NUCLEOTIDE SEQUENCE [LARGE SCALE GENOMIC DNA]</scope>
    <source>
        <strain evidence="5">Ec32 / CCAP1310/4</strain>
    </source>
</reference>
<dbReference type="InterPro" id="IPR008984">
    <property type="entry name" value="SMAD_FHA_dom_sf"/>
</dbReference>
<dbReference type="InterPro" id="IPR003613">
    <property type="entry name" value="Ubox_domain"/>
</dbReference>
<dbReference type="InterPro" id="IPR000253">
    <property type="entry name" value="FHA_dom"/>
</dbReference>
<feature type="region of interest" description="Disordered" evidence="1">
    <location>
        <begin position="91"/>
        <end position="122"/>
    </location>
</feature>
<feature type="compositionally biased region" description="Low complexity" evidence="1">
    <location>
        <begin position="279"/>
        <end position="290"/>
    </location>
</feature>
<evidence type="ECO:0000313" key="5">
    <source>
        <dbReference type="Proteomes" id="UP000002630"/>
    </source>
</evidence>
<dbReference type="PANTHER" id="PTHR46573:SF1">
    <property type="entry name" value="WD REPEAT, SAM AND U-BOX DOMAIN-CONTAINING PROTEIN 1"/>
    <property type="match status" value="1"/>
</dbReference>
<dbReference type="PROSITE" id="PS51698">
    <property type="entry name" value="U_BOX"/>
    <property type="match status" value="1"/>
</dbReference>
<dbReference type="eggNOG" id="KOG0167">
    <property type="taxonomic scope" value="Eukaryota"/>
</dbReference>
<proteinExistence type="predicted"/>
<dbReference type="EMBL" id="FN649736">
    <property type="protein sequence ID" value="CBJ29474.1"/>
    <property type="molecule type" value="Genomic_DNA"/>
</dbReference>
<evidence type="ECO:0000259" key="2">
    <source>
        <dbReference type="PROSITE" id="PS50006"/>
    </source>
</evidence>
<organism evidence="4 5">
    <name type="scientific">Ectocarpus siliculosus</name>
    <name type="common">Brown alga</name>
    <name type="synonym">Conferva siliculosa</name>
    <dbReference type="NCBI Taxonomy" id="2880"/>
    <lineage>
        <taxon>Eukaryota</taxon>
        <taxon>Sar</taxon>
        <taxon>Stramenopiles</taxon>
        <taxon>Ochrophyta</taxon>
        <taxon>PX clade</taxon>
        <taxon>Phaeophyceae</taxon>
        <taxon>Ectocarpales</taxon>
        <taxon>Ectocarpaceae</taxon>
        <taxon>Ectocarpus</taxon>
    </lineage>
</organism>
<feature type="domain" description="FHA" evidence="2">
    <location>
        <begin position="160"/>
        <end position="212"/>
    </location>
</feature>
<dbReference type="EMBL" id="FN648046">
    <property type="protein sequence ID" value="CBJ29474.1"/>
    <property type="molecule type" value="Genomic_DNA"/>
</dbReference>
<accession>D7FKS5</accession>
<feature type="compositionally biased region" description="Basic and acidic residues" evidence="1">
    <location>
        <begin position="395"/>
        <end position="412"/>
    </location>
</feature>
<protein>
    <submittedName>
        <fullName evidence="4">WD repeat, SAM and U-box domain containing 1</fullName>
    </submittedName>
</protein>
<gene>
    <name evidence="4" type="ORF">Esi_0147_0081</name>
</gene>
<dbReference type="Pfam" id="PF04564">
    <property type="entry name" value="U-box"/>
    <property type="match status" value="1"/>
</dbReference>